<evidence type="ECO:0000256" key="8">
    <source>
        <dbReference type="PIRNR" id="PIRNR005353"/>
    </source>
</evidence>
<evidence type="ECO:0000256" key="5">
    <source>
        <dbReference type="ARBA" id="ARBA00022692"/>
    </source>
</evidence>
<name>A0ABR7QZK4_9GAMM</name>
<keyword evidence="4 8" id="KW-1003">Cell membrane</keyword>
<dbReference type="InterPro" id="IPR026033">
    <property type="entry name" value="Azg-like_bact_archaea"/>
</dbReference>
<feature type="transmembrane region" description="Helical" evidence="9">
    <location>
        <begin position="328"/>
        <end position="348"/>
    </location>
</feature>
<organism evidence="10 11">
    <name type="scientific">Frischella japonica</name>
    <dbReference type="NCBI Taxonomy" id="2741544"/>
    <lineage>
        <taxon>Bacteria</taxon>
        <taxon>Pseudomonadati</taxon>
        <taxon>Pseudomonadota</taxon>
        <taxon>Gammaproteobacteria</taxon>
        <taxon>Orbales</taxon>
        <taxon>Orbaceae</taxon>
        <taxon>Frischella</taxon>
    </lineage>
</organism>
<feature type="transmembrane region" description="Helical" evidence="9">
    <location>
        <begin position="387"/>
        <end position="411"/>
    </location>
</feature>
<evidence type="ECO:0000256" key="4">
    <source>
        <dbReference type="ARBA" id="ARBA00022475"/>
    </source>
</evidence>
<protein>
    <submittedName>
        <fullName evidence="10">NCS2 family permease</fullName>
    </submittedName>
</protein>
<keyword evidence="5 8" id="KW-0812">Transmembrane</keyword>
<dbReference type="Pfam" id="PF00860">
    <property type="entry name" value="Xan_ur_permease"/>
    <property type="match status" value="1"/>
</dbReference>
<feature type="transmembrane region" description="Helical" evidence="9">
    <location>
        <begin position="89"/>
        <end position="108"/>
    </location>
</feature>
<comment type="similarity">
    <text evidence="2 8">Belongs to the nucleobase:cation symporter-2 (NCS2) (TC 2.A.40) family. Azg-like subfamily.</text>
</comment>
<feature type="transmembrane region" description="Helical" evidence="9">
    <location>
        <begin position="114"/>
        <end position="134"/>
    </location>
</feature>
<evidence type="ECO:0000256" key="6">
    <source>
        <dbReference type="ARBA" id="ARBA00022989"/>
    </source>
</evidence>
<dbReference type="PANTHER" id="PTHR43337">
    <property type="entry name" value="XANTHINE/URACIL PERMEASE C887.17-RELATED"/>
    <property type="match status" value="1"/>
</dbReference>
<dbReference type="PANTHER" id="PTHR43337:SF1">
    <property type="entry name" value="XANTHINE_URACIL PERMEASE C887.17-RELATED"/>
    <property type="match status" value="1"/>
</dbReference>
<feature type="transmembrane region" description="Helical" evidence="9">
    <location>
        <begin position="141"/>
        <end position="159"/>
    </location>
</feature>
<dbReference type="Proteomes" id="UP000651208">
    <property type="component" value="Unassembled WGS sequence"/>
</dbReference>
<evidence type="ECO:0000256" key="2">
    <source>
        <dbReference type="ARBA" id="ARBA00005697"/>
    </source>
</evidence>
<dbReference type="EMBL" id="JABURY010000019">
    <property type="protein sequence ID" value="MBC9131570.1"/>
    <property type="molecule type" value="Genomic_DNA"/>
</dbReference>
<gene>
    <name evidence="10" type="ORF">FcAc13_09650</name>
</gene>
<reference evidence="10 11" key="1">
    <citation type="submission" date="2020-06" db="EMBL/GenBank/DDBJ databases">
        <title>Frischella cerana isolated from Apis cerana gut homogenate.</title>
        <authorList>
            <person name="Wolter L.A."/>
            <person name="Suenami S."/>
            <person name="Miyazaki R."/>
        </authorList>
    </citation>
    <scope>NUCLEOTIDE SEQUENCE [LARGE SCALE GENOMIC DNA]</scope>
    <source>
        <strain evidence="10 11">Ac13</strain>
    </source>
</reference>
<evidence type="ECO:0000256" key="9">
    <source>
        <dbReference type="SAM" id="Phobius"/>
    </source>
</evidence>
<accession>A0ABR7QZK4</accession>
<feature type="transmembrane region" description="Helical" evidence="9">
    <location>
        <begin position="355"/>
        <end position="375"/>
    </location>
</feature>
<proteinExistence type="inferred from homology"/>
<dbReference type="RefSeq" id="WP_187756016.1">
    <property type="nucleotide sequence ID" value="NZ_JABURY010000019.1"/>
</dbReference>
<keyword evidence="6 8" id="KW-1133">Transmembrane helix</keyword>
<keyword evidence="7 8" id="KW-0472">Membrane</keyword>
<feature type="transmembrane region" description="Helical" evidence="9">
    <location>
        <begin position="30"/>
        <end position="54"/>
    </location>
</feature>
<feature type="transmembrane region" description="Helical" evidence="9">
    <location>
        <begin position="203"/>
        <end position="219"/>
    </location>
</feature>
<evidence type="ECO:0000313" key="10">
    <source>
        <dbReference type="EMBL" id="MBC9131570.1"/>
    </source>
</evidence>
<feature type="transmembrane region" description="Helical" evidence="9">
    <location>
        <begin position="60"/>
        <end position="82"/>
    </location>
</feature>
<evidence type="ECO:0000313" key="11">
    <source>
        <dbReference type="Proteomes" id="UP000651208"/>
    </source>
</evidence>
<feature type="transmembrane region" description="Helical" evidence="9">
    <location>
        <begin position="250"/>
        <end position="274"/>
    </location>
</feature>
<evidence type="ECO:0000256" key="1">
    <source>
        <dbReference type="ARBA" id="ARBA00004651"/>
    </source>
</evidence>
<feature type="transmembrane region" description="Helical" evidence="9">
    <location>
        <begin position="171"/>
        <end position="196"/>
    </location>
</feature>
<comment type="caution">
    <text evidence="10">The sequence shown here is derived from an EMBL/GenBank/DDBJ whole genome shotgun (WGS) entry which is preliminary data.</text>
</comment>
<evidence type="ECO:0000256" key="7">
    <source>
        <dbReference type="ARBA" id="ARBA00023136"/>
    </source>
</evidence>
<dbReference type="InterPro" id="IPR045018">
    <property type="entry name" value="Azg-like"/>
</dbReference>
<keyword evidence="3 8" id="KW-0813">Transport</keyword>
<sequence length="444" mass="47700">MTHLKSNNQQSLFEKIFQLKEKKTTVGTEFIAGFTTFLTMVYIIFVNPTILSATGMDKNAVFVLTCLVTAFASILMGLFANLPIALAPAMGLNAFFAYGICIGMGYSWQVGMGAIFWGSSIFFLLSIFKVRYWLISNIPHCLRIGISAGIGLFIAFMGFKNMGLVVHSEATLLTIGDILSLNVLLGALGFFIIIILAARNVHAAVLVSIVVVTLLALYLDPNIHYDGIISMPPDISTVVGHVDLTGSLNLGIMGVIFSIMIVSLFDSSGTILAVTDKAGIADEQGRFPKMRQALLVDSFSSSLGGLFGTSSVLTYIESTAGVSVGGRTGLTSVVVGLLFLIVILFSPLAHLVPTYATSGALIFVGILMVSSLVKINWHDLTEATPAFITALMMPFAFAITEGVALGFISYVILKLFTGKFKELNICVIAVAILFILKFVFIDHH</sequence>
<feature type="transmembrane region" description="Helical" evidence="9">
    <location>
        <begin position="294"/>
        <end position="316"/>
    </location>
</feature>
<feature type="transmembrane region" description="Helical" evidence="9">
    <location>
        <begin position="423"/>
        <end position="441"/>
    </location>
</feature>
<keyword evidence="11" id="KW-1185">Reference proteome</keyword>
<dbReference type="InterPro" id="IPR006043">
    <property type="entry name" value="NCS2"/>
</dbReference>
<comment type="subcellular location">
    <subcellularLocation>
        <location evidence="1 8">Cell membrane</location>
        <topology evidence="1 8">Multi-pass membrane protein</topology>
    </subcellularLocation>
</comment>
<dbReference type="PIRSF" id="PIRSF005353">
    <property type="entry name" value="PbuG"/>
    <property type="match status" value="1"/>
</dbReference>
<evidence type="ECO:0000256" key="3">
    <source>
        <dbReference type="ARBA" id="ARBA00022448"/>
    </source>
</evidence>